<evidence type="ECO:0000313" key="3">
    <source>
        <dbReference type="EMBL" id="ULN52654.1"/>
    </source>
</evidence>
<feature type="region of interest" description="Disordered" evidence="1">
    <location>
        <begin position="1"/>
        <end position="42"/>
    </location>
</feature>
<name>A0ABY3U0I5_9MYCO</name>
<protein>
    <recommendedName>
        <fullName evidence="5">DUF5642 domain-containing protein</fullName>
    </recommendedName>
</protein>
<sequence>MRFNPPPNWPPPPPGWAPDATWQPDPAWGPPPPGWPLWVDDAAGPPPGGYPLPYPPQRSGGPSPAVWITLAALVVVVALGAAAFFVFGRSASTGTDPSDKAAITTLSKDLLVERSAFPDLGDAQWHDWANDGTGVPSGPQLPGDLDVRPRECADLFGGPDTATQDAGARLVSRGVGGLRSLGVHLAISDEQPDVHAYLSECREFTIRTELPGLDQTMDMTGTVDALDAPGVPAWAVGYRTETSSSVPGIPVSTAMQATAISGVYRGVLVEVSYEQISSGPAGSTPADTDLTEDLVALFNAQVDKLDAAP</sequence>
<evidence type="ECO:0008006" key="5">
    <source>
        <dbReference type="Google" id="ProtNLM"/>
    </source>
</evidence>
<organism evidence="3 4">
    <name type="scientific">Mycolicibacillus parakoreensis</name>
    <dbReference type="NCBI Taxonomy" id="1069221"/>
    <lineage>
        <taxon>Bacteria</taxon>
        <taxon>Bacillati</taxon>
        <taxon>Actinomycetota</taxon>
        <taxon>Actinomycetes</taxon>
        <taxon>Mycobacteriales</taxon>
        <taxon>Mycobacteriaceae</taxon>
        <taxon>Mycolicibacillus</taxon>
    </lineage>
</organism>
<keyword evidence="2" id="KW-0812">Transmembrane</keyword>
<accession>A0ABY3U0I5</accession>
<evidence type="ECO:0000313" key="4">
    <source>
        <dbReference type="Proteomes" id="UP001055200"/>
    </source>
</evidence>
<proteinExistence type="predicted"/>
<dbReference type="Proteomes" id="UP001055200">
    <property type="component" value="Chromosome"/>
</dbReference>
<dbReference type="RefSeq" id="WP_240170926.1">
    <property type="nucleotide sequence ID" value="NZ_CP092365.1"/>
</dbReference>
<evidence type="ECO:0000256" key="1">
    <source>
        <dbReference type="SAM" id="MobiDB-lite"/>
    </source>
</evidence>
<keyword evidence="2" id="KW-0472">Membrane</keyword>
<keyword evidence="4" id="KW-1185">Reference proteome</keyword>
<evidence type="ECO:0000256" key="2">
    <source>
        <dbReference type="SAM" id="Phobius"/>
    </source>
</evidence>
<feature type="transmembrane region" description="Helical" evidence="2">
    <location>
        <begin position="65"/>
        <end position="87"/>
    </location>
</feature>
<gene>
    <name evidence="3" type="ORF">MIU77_17775</name>
</gene>
<feature type="compositionally biased region" description="Pro residues" evidence="1">
    <location>
        <begin position="1"/>
        <end position="16"/>
    </location>
</feature>
<reference evidence="3" key="1">
    <citation type="submission" date="2022-08" db="EMBL/GenBank/DDBJ databases">
        <title>Complete genome sequence of 14 non-tuberculosis mycobacteria type-strains.</title>
        <authorList>
            <person name="Igarashi Y."/>
            <person name="Osugi A."/>
            <person name="Mitarai S."/>
        </authorList>
    </citation>
    <scope>NUCLEOTIDE SEQUENCE</scope>
    <source>
        <strain evidence="3">DSM 45575</strain>
    </source>
</reference>
<dbReference type="EMBL" id="CP092365">
    <property type="protein sequence ID" value="ULN52654.1"/>
    <property type="molecule type" value="Genomic_DNA"/>
</dbReference>
<keyword evidence="2" id="KW-1133">Transmembrane helix</keyword>